<keyword evidence="4" id="KW-0106">Calcium</keyword>
<gene>
    <name evidence="8" type="ORF">GCM10022395_05680</name>
</gene>
<dbReference type="Gene3D" id="2.60.120.200">
    <property type="match status" value="2"/>
</dbReference>
<dbReference type="PANTHER" id="PTHR19277:SF125">
    <property type="entry name" value="B6"/>
    <property type="match status" value="1"/>
</dbReference>
<keyword evidence="9" id="KW-1185">Reference proteome</keyword>
<dbReference type="RefSeq" id="WP_345004271.1">
    <property type="nucleotide sequence ID" value="NZ_BAABCY010000016.1"/>
</dbReference>
<accession>A0ABP6WVC9</accession>
<proteinExistence type="predicted"/>
<keyword evidence="3 6" id="KW-0732">Signal</keyword>
<dbReference type="PROSITE" id="PS51257">
    <property type="entry name" value="PROKAR_LIPOPROTEIN"/>
    <property type="match status" value="1"/>
</dbReference>
<dbReference type="EMBL" id="BAABCY010000016">
    <property type="protein sequence ID" value="GAA3557231.1"/>
    <property type="molecule type" value="Genomic_DNA"/>
</dbReference>
<feature type="chain" id="PRO_5046534238" description="LamG-like jellyroll fold domain-containing protein" evidence="6">
    <location>
        <begin position="21"/>
        <end position="567"/>
    </location>
</feature>
<evidence type="ECO:0000256" key="6">
    <source>
        <dbReference type="SAM" id="SignalP"/>
    </source>
</evidence>
<evidence type="ECO:0000313" key="8">
    <source>
        <dbReference type="EMBL" id="GAA3557231.1"/>
    </source>
</evidence>
<keyword evidence="5" id="KW-1015">Disulfide bond</keyword>
<feature type="signal peptide" evidence="6">
    <location>
        <begin position="1"/>
        <end position="20"/>
    </location>
</feature>
<dbReference type="PANTHER" id="PTHR19277">
    <property type="entry name" value="PENTRAXIN"/>
    <property type="match status" value="1"/>
</dbReference>
<sequence>MKNIYKTISCLLLVSVSLFIGGCSEDSKGWTDERYTSNFEYYLHHTNPLTGEDYTEEALAELTYDPKYEEKYAEGQQVDLKLVSLKMPSEVKVLSGVDLSIITTITTFSKDGEWYKSELFSSSLENLGLLEIGDKTTIQFEIDFIDGSVGSVDFQVKRVKFFDPNAVINSFVYLKKSTGELSPIALETETLTTPWVYDGPYGAIANFNGSSDKVEVSASPDINFRGTDDFSIGFWVNTTSTDSDPAMVSDKDWGGGSNPGFVFAYTGGDWKLNIGGNGDRIDIGGSDIGDGYWHYLAATFDRDGNVTLYQDGVVQGSSSLTGLTDITSNLPIFIGQDGTGNYGNWFEGKIGQVTVFDYVLTEQEVSTLSTPSTGVQLMKSDGSIENLEVTNSGGSVSIEEGRFTYAFDGTQYATVNDSGLDFRHTGDFTVATWVKTDAGDSDPSIIGDKDWGSGSNKGFVFAFLGGNWKLNAGDGSNRIDITGNIINDGEWHLIAVTFDRDGNATLYQDGEAVESADMSGFGDMNSGYPINLAEDGTGNYGPFTGKLSNTMLFDYALTAEQIKALSN</sequence>
<reference evidence="9" key="1">
    <citation type="journal article" date="2019" name="Int. J. Syst. Evol. Microbiol.">
        <title>The Global Catalogue of Microorganisms (GCM) 10K type strain sequencing project: providing services to taxonomists for standard genome sequencing and annotation.</title>
        <authorList>
            <consortium name="The Broad Institute Genomics Platform"/>
            <consortium name="The Broad Institute Genome Sequencing Center for Infectious Disease"/>
            <person name="Wu L."/>
            <person name="Ma J."/>
        </authorList>
    </citation>
    <scope>NUCLEOTIDE SEQUENCE [LARGE SCALE GENOMIC DNA]</scope>
    <source>
        <strain evidence="9">JCM 17111</strain>
    </source>
</reference>
<evidence type="ECO:0000256" key="5">
    <source>
        <dbReference type="ARBA" id="ARBA00023157"/>
    </source>
</evidence>
<keyword evidence="2" id="KW-0479">Metal-binding</keyword>
<dbReference type="InterPro" id="IPR006558">
    <property type="entry name" value="LamG-like"/>
</dbReference>
<dbReference type="InterPro" id="IPR013320">
    <property type="entry name" value="ConA-like_dom_sf"/>
</dbReference>
<evidence type="ECO:0000256" key="4">
    <source>
        <dbReference type="ARBA" id="ARBA00022837"/>
    </source>
</evidence>
<name>A0ABP6WVC9_9FLAO</name>
<protein>
    <recommendedName>
        <fullName evidence="7">LamG-like jellyroll fold domain-containing protein</fullName>
    </recommendedName>
</protein>
<feature type="domain" description="LamG-like jellyroll fold" evidence="7">
    <location>
        <begin position="228"/>
        <end position="363"/>
    </location>
</feature>
<evidence type="ECO:0000256" key="2">
    <source>
        <dbReference type="ARBA" id="ARBA00022723"/>
    </source>
</evidence>
<dbReference type="SUPFAM" id="SSF49899">
    <property type="entry name" value="Concanavalin A-like lectins/glucanases"/>
    <property type="match status" value="2"/>
</dbReference>
<evidence type="ECO:0000313" key="9">
    <source>
        <dbReference type="Proteomes" id="UP001500954"/>
    </source>
</evidence>
<comment type="cofactor">
    <cofactor evidence="1">
        <name>Ca(2+)</name>
        <dbReference type="ChEBI" id="CHEBI:29108"/>
    </cofactor>
</comment>
<evidence type="ECO:0000256" key="3">
    <source>
        <dbReference type="ARBA" id="ARBA00022729"/>
    </source>
</evidence>
<evidence type="ECO:0000256" key="1">
    <source>
        <dbReference type="ARBA" id="ARBA00001913"/>
    </source>
</evidence>
<dbReference type="SMART" id="SM00560">
    <property type="entry name" value="LamGL"/>
    <property type="match status" value="2"/>
</dbReference>
<feature type="domain" description="LamG-like jellyroll fold" evidence="7">
    <location>
        <begin position="426"/>
        <end position="560"/>
    </location>
</feature>
<organism evidence="8 9">
    <name type="scientific">Snuella lapsa</name>
    <dbReference type="NCBI Taxonomy" id="870481"/>
    <lineage>
        <taxon>Bacteria</taxon>
        <taxon>Pseudomonadati</taxon>
        <taxon>Bacteroidota</taxon>
        <taxon>Flavobacteriia</taxon>
        <taxon>Flavobacteriales</taxon>
        <taxon>Flavobacteriaceae</taxon>
        <taxon>Snuella</taxon>
    </lineage>
</organism>
<dbReference type="Pfam" id="PF13385">
    <property type="entry name" value="Laminin_G_3"/>
    <property type="match status" value="2"/>
</dbReference>
<comment type="caution">
    <text evidence="8">The sequence shown here is derived from an EMBL/GenBank/DDBJ whole genome shotgun (WGS) entry which is preliminary data.</text>
</comment>
<dbReference type="Proteomes" id="UP001500954">
    <property type="component" value="Unassembled WGS sequence"/>
</dbReference>
<dbReference type="InterPro" id="IPR051360">
    <property type="entry name" value="Neuronal_Pentraxin_Related"/>
</dbReference>
<evidence type="ECO:0000259" key="7">
    <source>
        <dbReference type="SMART" id="SM00560"/>
    </source>
</evidence>